<dbReference type="EMBL" id="CP060490">
    <property type="protein sequence ID" value="QNL45048.1"/>
    <property type="molecule type" value="Genomic_DNA"/>
</dbReference>
<evidence type="ECO:0000256" key="5">
    <source>
        <dbReference type="ARBA" id="ARBA00023136"/>
    </source>
</evidence>
<evidence type="ECO:0000313" key="7">
    <source>
        <dbReference type="EMBL" id="QNL45048.1"/>
    </source>
</evidence>
<evidence type="ECO:0000256" key="6">
    <source>
        <dbReference type="SAM" id="Phobius"/>
    </source>
</evidence>
<dbReference type="KEGG" id="ohi:H8790_03140"/>
<dbReference type="Pfam" id="PF03788">
    <property type="entry name" value="LrgA"/>
    <property type="match status" value="1"/>
</dbReference>
<accession>A0A7G9B667</accession>
<evidence type="ECO:0000313" key="8">
    <source>
        <dbReference type="Proteomes" id="UP000515960"/>
    </source>
</evidence>
<organism evidence="7 8">
    <name type="scientific">Oscillibacter hominis</name>
    <dbReference type="NCBI Taxonomy" id="2763056"/>
    <lineage>
        <taxon>Bacteria</taxon>
        <taxon>Bacillati</taxon>
        <taxon>Bacillota</taxon>
        <taxon>Clostridia</taxon>
        <taxon>Eubacteriales</taxon>
        <taxon>Oscillospiraceae</taxon>
        <taxon>Oscillibacter</taxon>
    </lineage>
</organism>
<reference evidence="7 8" key="1">
    <citation type="submission" date="2020-08" db="EMBL/GenBank/DDBJ databases">
        <authorList>
            <person name="Liu C."/>
            <person name="Sun Q."/>
        </authorList>
    </citation>
    <scope>NUCLEOTIDE SEQUENCE [LARGE SCALE GENOMIC DNA]</scope>
    <source>
        <strain evidence="7 8">NSJ-62</strain>
    </source>
</reference>
<feature type="transmembrane region" description="Helical" evidence="6">
    <location>
        <begin position="58"/>
        <end position="78"/>
    </location>
</feature>
<evidence type="ECO:0000256" key="2">
    <source>
        <dbReference type="ARBA" id="ARBA00022475"/>
    </source>
</evidence>
<dbReference type="GO" id="GO:0005886">
    <property type="term" value="C:plasma membrane"/>
    <property type="evidence" value="ECO:0007669"/>
    <property type="project" value="UniProtKB-SubCell"/>
</dbReference>
<evidence type="ECO:0000256" key="3">
    <source>
        <dbReference type="ARBA" id="ARBA00022692"/>
    </source>
</evidence>
<keyword evidence="8" id="KW-1185">Reference proteome</keyword>
<name>A0A7G9B667_9FIRM</name>
<keyword evidence="2" id="KW-1003">Cell membrane</keyword>
<feature type="transmembrane region" description="Helical" evidence="6">
    <location>
        <begin position="32"/>
        <end position="49"/>
    </location>
</feature>
<feature type="transmembrane region" description="Helical" evidence="6">
    <location>
        <begin position="84"/>
        <end position="107"/>
    </location>
</feature>
<dbReference type="Proteomes" id="UP000515960">
    <property type="component" value="Chromosome"/>
</dbReference>
<sequence length="117" mass="12813">MKFMLQLSIILGISLLGEVVHALVPLPFPASIYGLVLMLLALCTGLIPLSRVKETGKFLVEIMPLLFIPLTVGMMDSWPVLQSILLPFAAIVLLSTVVVMAVSGRVTQWAIRKGERR</sequence>
<comment type="subcellular location">
    <subcellularLocation>
        <location evidence="1">Cell membrane</location>
        <topology evidence="1">Multi-pass membrane protein</topology>
    </subcellularLocation>
</comment>
<keyword evidence="4 6" id="KW-1133">Transmembrane helix</keyword>
<dbReference type="InterPro" id="IPR005538">
    <property type="entry name" value="LrgA/CidA"/>
</dbReference>
<protein>
    <submittedName>
        <fullName evidence="7">CidA/LrgA family protein</fullName>
    </submittedName>
</protein>
<evidence type="ECO:0000256" key="4">
    <source>
        <dbReference type="ARBA" id="ARBA00022989"/>
    </source>
</evidence>
<keyword evidence="5 6" id="KW-0472">Membrane</keyword>
<dbReference type="AlphaFoldDB" id="A0A7G9B667"/>
<evidence type="ECO:0000256" key="1">
    <source>
        <dbReference type="ARBA" id="ARBA00004651"/>
    </source>
</evidence>
<dbReference type="PANTHER" id="PTHR33931:SF2">
    <property type="entry name" value="HOLIN-LIKE PROTEIN CIDA"/>
    <property type="match status" value="1"/>
</dbReference>
<dbReference type="PANTHER" id="PTHR33931">
    <property type="entry name" value="HOLIN-LIKE PROTEIN CIDA-RELATED"/>
    <property type="match status" value="1"/>
</dbReference>
<gene>
    <name evidence="7" type="ORF">H8790_03140</name>
</gene>
<proteinExistence type="predicted"/>
<keyword evidence="3 6" id="KW-0812">Transmembrane</keyword>
<dbReference type="RefSeq" id="WP_187333567.1">
    <property type="nucleotide sequence ID" value="NZ_CP060490.1"/>
</dbReference>